<protein>
    <submittedName>
        <fullName evidence="1">Uncharacterized protein</fullName>
    </submittedName>
</protein>
<sequence length="107" mass="12298">MTKQTWFFRAKFTSFIFQSSSARLILSDFSKGVFVLKKNECLVPVKVPSIFMRLQPWFKRVRATCIQLTTALNSGLCSINNRLLLSSKCKCYFLLTHSIWAVCFSDG</sequence>
<reference evidence="1" key="1">
    <citation type="submission" date="2014-11" db="EMBL/GenBank/DDBJ databases">
        <authorList>
            <person name="Amaro Gonzalez C."/>
        </authorList>
    </citation>
    <scope>NUCLEOTIDE SEQUENCE</scope>
</reference>
<dbReference type="EMBL" id="GBXM01014524">
    <property type="protein sequence ID" value="JAH94053.1"/>
    <property type="molecule type" value="Transcribed_RNA"/>
</dbReference>
<organism evidence="1">
    <name type="scientific">Anguilla anguilla</name>
    <name type="common">European freshwater eel</name>
    <name type="synonym">Muraena anguilla</name>
    <dbReference type="NCBI Taxonomy" id="7936"/>
    <lineage>
        <taxon>Eukaryota</taxon>
        <taxon>Metazoa</taxon>
        <taxon>Chordata</taxon>
        <taxon>Craniata</taxon>
        <taxon>Vertebrata</taxon>
        <taxon>Euteleostomi</taxon>
        <taxon>Actinopterygii</taxon>
        <taxon>Neopterygii</taxon>
        <taxon>Teleostei</taxon>
        <taxon>Anguilliformes</taxon>
        <taxon>Anguillidae</taxon>
        <taxon>Anguilla</taxon>
    </lineage>
</organism>
<reference evidence="1" key="2">
    <citation type="journal article" date="2015" name="Fish Shellfish Immunol.">
        <title>Early steps in the European eel (Anguilla anguilla)-Vibrio vulnificus interaction in the gills: Role of the RtxA13 toxin.</title>
        <authorList>
            <person name="Callol A."/>
            <person name="Pajuelo D."/>
            <person name="Ebbesson L."/>
            <person name="Teles M."/>
            <person name="MacKenzie S."/>
            <person name="Amaro C."/>
        </authorList>
    </citation>
    <scope>NUCLEOTIDE SEQUENCE</scope>
</reference>
<evidence type="ECO:0000313" key="1">
    <source>
        <dbReference type="EMBL" id="JAH94053.1"/>
    </source>
</evidence>
<accession>A0A0E9WX65</accession>
<proteinExistence type="predicted"/>
<dbReference type="AlphaFoldDB" id="A0A0E9WX65"/>
<name>A0A0E9WX65_ANGAN</name>